<name>A0ABV9IF33_9DEIO</name>
<feature type="region of interest" description="Disordered" evidence="1">
    <location>
        <begin position="1"/>
        <end position="26"/>
    </location>
</feature>
<proteinExistence type="predicted"/>
<protein>
    <submittedName>
        <fullName evidence="2">Uncharacterized protein</fullName>
    </submittedName>
</protein>
<comment type="caution">
    <text evidence="2">The sequence shown here is derived from an EMBL/GenBank/DDBJ whole genome shotgun (WGS) entry which is preliminary data.</text>
</comment>
<sequence>MANPDPAPARKQKMENRKARRRRPGTLQEAQSLLWVALERARDLLERPEPEIALRAVHAVSQGVSAYLRLIEVGHMEERLEELEDQLLRIQANEPGRKT</sequence>
<evidence type="ECO:0000256" key="1">
    <source>
        <dbReference type="SAM" id="MobiDB-lite"/>
    </source>
</evidence>
<gene>
    <name evidence="2" type="ORF">ACFO0D_16910</name>
</gene>
<accession>A0ABV9IF33</accession>
<reference evidence="3" key="1">
    <citation type="journal article" date="2019" name="Int. J. Syst. Evol. Microbiol.">
        <title>The Global Catalogue of Microorganisms (GCM) 10K type strain sequencing project: providing services to taxonomists for standard genome sequencing and annotation.</title>
        <authorList>
            <consortium name="The Broad Institute Genomics Platform"/>
            <consortium name="The Broad Institute Genome Sequencing Center for Infectious Disease"/>
            <person name="Wu L."/>
            <person name="Ma J."/>
        </authorList>
    </citation>
    <scope>NUCLEOTIDE SEQUENCE [LARGE SCALE GENOMIC DNA]</scope>
    <source>
        <strain evidence="3">CCUG 55995</strain>
    </source>
</reference>
<evidence type="ECO:0000313" key="3">
    <source>
        <dbReference type="Proteomes" id="UP001595952"/>
    </source>
</evidence>
<keyword evidence="3" id="KW-1185">Reference proteome</keyword>
<dbReference type="EMBL" id="JBHSEI010000012">
    <property type="protein sequence ID" value="MFC4640010.1"/>
    <property type="molecule type" value="Genomic_DNA"/>
</dbReference>
<evidence type="ECO:0000313" key="2">
    <source>
        <dbReference type="EMBL" id="MFC4640010.1"/>
    </source>
</evidence>
<dbReference type="RefSeq" id="WP_380063000.1">
    <property type="nucleotide sequence ID" value="NZ_JBHSEI010000012.1"/>
</dbReference>
<dbReference type="Proteomes" id="UP001595952">
    <property type="component" value="Unassembled WGS sequence"/>
</dbReference>
<organism evidence="2 3">
    <name type="scientific">Deinococcus hohokamensis</name>
    <dbReference type="NCBI Taxonomy" id="309883"/>
    <lineage>
        <taxon>Bacteria</taxon>
        <taxon>Thermotogati</taxon>
        <taxon>Deinococcota</taxon>
        <taxon>Deinococci</taxon>
        <taxon>Deinococcales</taxon>
        <taxon>Deinococcaceae</taxon>
        <taxon>Deinococcus</taxon>
    </lineage>
</organism>